<dbReference type="EMBL" id="CP028918">
    <property type="protein sequence ID" value="AWB49516.1"/>
    <property type="molecule type" value="Genomic_DNA"/>
</dbReference>
<keyword evidence="1" id="KW-0812">Transmembrane</keyword>
<protein>
    <recommendedName>
        <fullName evidence="2">Prepilin type IV endopeptidase peptidase domain-containing protein</fullName>
    </recommendedName>
</protein>
<evidence type="ECO:0000259" key="2">
    <source>
        <dbReference type="Pfam" id="PF01478"/>
    </source>
</evidence>
<dbReference type="Gene3D" id="1.20.120.1220">
    <property type="match status" value="1"/>
</dbReference>
<dbReference type="Proteomes" id="UP000244496">
    <property type="component" value="Chromosome"/>
</dbReference>
<feature type="transmembrane region" description="Helical" evidence="1">
    <location>
        <begin position="86"/>
        <end position="114"/>
    </location>
</feature>
<dbReference type="GO" id="GO:0016020">
    <property type="term" value="C:membrane"/>
    <property type="evidence" value="ECO:0007669"/>
    <property type="project" value="InterPro"/>
</dbReference>
<dbReference type="InterPro" id="IPR000045">
    <property type="entry name" value="Prepilin_IV_endopep_pep"/>
</dbReference>
<evidence type="ECO:0000313" key="3">
    <source>
        <dbReference type="EMBL" id="AWB49516.1"/>
    </source>
</evidence>
<dbReference type="GO" id="GO:0004190">
    <property type="term" value="F:aspartic-type endopeptidase activity"/>
    <property type="evidence" value="ECO:0007669"/>
    <property type="project" value="InterPro"/>
</dbReference>
<feature type="transmembrane region" description="Helical" evidence="1">
    <location>
        <begin position="141"/>
        <end position="159"/>
    </location>
</feature>
<evidence type="ECO:0000256" key="1">
    <source>
        <dbReference type="SAM" id="Phobius"/>
    </source>
</evidence>
<feature type="transmembrane region" description="Helical" evidence="1">
    <location>
        <begin position="6"/>
        <end position="23"/>
    </location>
</feature>
<dbReference type="Pfam" id="PF01478">
    <property type="entry name" value="Peptidase_A24"/>
    <property type="match status" value="1"/>
</dbReference>
<evidence type="ECO:0000313" key="4">
    <source>
        <dbReference type="Proteomes" id="UP000244496"/>
    </source>
</evidence>
<keyword evidence="1" id="KW-0472">Membrane</keyword>
<gene>
    <name evidence="3" type="ORF">HYN69_14310</name>
</gene>
<dbReference type="OrthoDB" id="8277765at2"/>
<dbReference type="RefSeq" id="WP_108436333.1">
    <property type="nucleotide sequence ID" value="NZ_CP028918.1"/>
</dbReference>
<keyword evidence="1" id="KW-1133">Transmembrane helix</keyword>
<dbReference type="KEGG" id="geh:HYN69_14310"/>
<feature type="domain" description="Prepilin type IV endopeptidase peptidase" evidence="2">
    <location>
        <begin position="13"/>
        <end position="103"/>
    </location>
</feature>
<organism evidence="3 4">
    <name type="scientific">Paragemmobacter aquarius</name>
    <dbReference type="NCBI Taxonomy" id="2169400"/>
    <lineage>
        <taxon>Bacteria</taxon>
        <taxon>Pseudomonadati</taxon>
        <taxon>Pseudomonadota</taxon>
        <taxon>Alphaproteobacteria</taxon>
        <taxon>Rhodobacterales</taxon>
        <taxon>Paracoccaceae</taxon>
        <taxon>Paragemmobacter</taxon>
    </lineage>
</organism>
<keyword evidence="4" id="KW-1185">Reference proteome</keyword>
<feature type="transmembrane region" description="Helical" evidence="1">
    <location>
        <begin position="35"/>
        <end position="51"/>
    </location>
</feature>
<dbReference type="AlphaFoldDB" id="A0A2S0UNX2"/>
<name>A0A2S0UNX2_9RHOB</name>
<accession>A0A2S0UNX2</accession>
<reference evidence="3 4" key="1">
    <citation type="submission" date="2018-04" db="EMBL/GenBank/DDBJ databases">
        <title>Genome sequencing of Gemmobacter.</title>
        <authorList>
            <person name="Yi H."/>
            <person name="Baek M.-G."/>
        </authorList>
    </citation>
    <scope>NUCLEOTIDE SEQUENCE [LARGE SCALE GENOMIC DNA]</scope>
    <source>
        <strain evidence="3 4">HYN0069</strain>
    </source>
</reference>
<sequence length="161" mass="16870">MPGIVDLAVSGIAMALLARIAWIDFQTLRIANRDVLVLIGTVAVLVVPGVTPYGWANLLPGVILFALGVLFWLLRSMGAGDAKLFFPLGILIGWQGIATFALCLLPFSLLFLGLAKLGAAGRLGQGGLATRLATIGRGRGIPYGVPMAFSAIAATLWRLSL</sequence>
<proteinExistence type="predicted"/>